<evidence type="ECO:0000256" key="2">
    <source>
        <dbReference type="SAM" id="SignalP"/>
    </source>
</evidence>
<protein>
    <submittedName>
        <fullName evidence="3">Uncharacterized protein</fullName>
    </submittedName>
</protein>
<accession>A0AAN7XK79</accession>
<keyword evidence="4" id="KW-1185">Reference proteome</keyword>
<name>A0AAN7XK79_ELEMC</name>
<organism evidence="3 4">
    <name type="scientific">Eleginops maclovinus</name>
    <name type="common">Patagonian blennie</name>
    <name type="synonym">Eleginus maclovinus</name>
    <dbReference type="NCBI Taxonomy" id="56733"/>
    <lineage>
        <taxon>Eukaryota</taxon>
        <taxon>Metazoa</taxon>
        <taxon>Chordata</taxon>
        <taxon>Craniata</taxon>
        <taxon>Vertebrata</taxon>
        <taxon>Euteleostomi</taxon>
        <taxon>Actinopterygii</taxon>
        <taxon>Neopterygii</taxon>
        <taxon>Teleostei</taxon>
        <taxon>Neoteleostei</taxon>
        <taxon>Acanthomorphata</taxon>
        <taxon>Eupercaria</taxon>
        <taxon>Perciformes</taxon>
        <taxon>Notothenioidei</taxon>
        <taxon>Eleginopidae</taxon>
        <taxon>Eleginops</taxon>
    </lineage>
</organism>
<dbReference type="Proteomes" id="UP001346869">
    <property type="component" value="Unassembled WGS sequence"/>
</dbReference>
<gene>
    <name evidence="3" type="ORF">PBY51_017707</name>
</gene>
<proteinExistence type="predicted"/>
<sequence length="167" mass="18472">MKIAYVLLLLSFGVMSVVLFQAGRQEMRLINLKARMVESASLTTREEQSIIGLKTEVEQLKKTVISMNNNIIILKKKKQGTEQLTQGLNKGVQTCNSEKVGSGNKKTETEAAMETLKAGNEEAKKKAEVEIQTLKQQILDRDKAICAFADTTKDEARTLCGLPKAVK</sequence>
<feature type="chain" id="PRO_5042991558" evidence="2">
    <location>
        <begin position="17"/>
        <end position="167"/>
    </location>
</feature>
<comment type="caution">
    <text evidence="3">The sequence shown here is derived from an EMBL/GenBank/DDBJ whole genome shotgun (WGS) entry which is preliminary data.</text>
</comment>
<evidence type="ECO:0000313" key="3">
    <source>
        <dbReference type="EMBL" id="KAK5862296.1"/>
    </source>
</evidence>
<feature type="signal peptide" evidence="2">
    <location>
        <begin position="1"/>
        <end position="16"/>
    </location>
</feature>
<reference evidence="3 4" key="1">
    <citation type="journal article" date="2023" name="Genes (Basel)">
        <title>Chromosome-Level Genome Assembly and Circadian Gene Repertoire of the Patagonia Blennie Eleginops maclovinus-The Closest Ancestral Proxy of Antarctic Cryonotothenioids.</title>
        <authorList>
            <person name="Cheng C.C."/>
            <person name="Rivera-Colon A.G."/>
            <person name="Minhas B.F."/>
            <person name="Wilson L."/>
            <person name="Rayamajhi N."/>
            <person name="Vargas-Chacoff L."/>
            <person name="Catchen J.M."/>
        </authorList>
    </citation>
    <scope>NUCLEOTIDE SEQUENCE [LARGE SCALE GENOMIC DNA]</scope>
    <source>
        <strain evidence="3">JMC-PN-2008</strain>
    </source>
</reference>
<dbReference type="AlphaFoldDB" id="A0AAN7XK79"/>
<feature type="coiled-coil region" evidence="1">
    <location>
        <begin position="106"/>
        <end position="137"/>
    </location>
</feature>
<evidence type="ECO:0000256" key="1">
    <source>
        <dbReference type="SAM" id="Coils"/>
    </source>
</evidence>
<keyword evidence="2" id="KW-0732">Signal</keyword>
<dbReference type="EMBL" id="JAUZQC010000012">
    <property type="protein sequence ID" value="KAK5862296.1"/>
    <property type="molecule type" value="Genomic_DNA"/>
</dbReference>
<keyword evidence="1" id="KW-0175">Coiled coil</keyword>
<evidence type="ECO:0000313" key="4">
    <source>
        <dbReference type="Proteomes" id="UP001346869"/>
    </source>
</evidence>
<reference evidence="3 4" key="2">
    <citation type="journal article" date="2023" name="Mol. Biol. Evol.">
        <title>Genomics of Secondarily Temperate Adaptation in the Only Non-Antarctic Icefish.</title>
        <authorList>
            <person name="Rivera-Colon A.G."/>
            <person name="Rayamajhi N."/>
            <person name="Minhas B.F."/>
            <person name="Madrigal G."/>
            <person name="Bilyk K.T."/>
            <person name="Yoon V."/>
            <person name="Hune M."/>
            <person name="Gregory S."/>
            <person name="Cheng C.H.C."/>
            <person name="Catchen J.M."/>
        </authorList>
    </citation>
    <scope>NUCLEOTIDE SEQUENCE [LARGE SCALE GENOMIC DNA]</scope>
    <source>
        <strain evidence="3">JMC-PN-2008</strain>
    </source>
</reference>
<feature type="coiled-coil region" evidence="1">
    <location>
        <begin position="50"/>
        <end position="77"/>
    </location>
</feature>